<feature type="domain" description="Outer membrane protein beta-barrel" evidence="2">
    <location>
        <begin position="455"/>
        <end position="912"/>
    </location>
</feature>
<dbReference type="AlphaFoldDB" id="A0AAJ6BFH1"/>
<dbReference type="SUPFAM" id="SSF49452">
    <property type="entry name" value="Starch-binding domain-like"/>
    <property type="match status" value="1"/>
</dbReference>
<dbReference type="SUPFAM" id="SSF56935">
    <property type="entry name" value="Porins"/>
    <property type="match status" value="1"/>
</dbReference>
<sequence length="918" mass="102660">MHPRLLIFFFPCLFATRAMAQQNSLKGSVADTAEKKKLQHAIIALIDLADSTLYRSVRADVQGRFTMTKIPSGRYTVMISYPKMADFLQDITITDSSVIDLATVSMVSDAVLLEEVVVRANLAMRMRGDTLEYRADSFAVRKGANVEELLRRLPGIEVDSKGKIKAQGKNVNRILVDGDEFFSDDPVFATRFLRAEVVDKIQVFDKRSEEAEITGVDDGQRSRTINVSLKDDKKNGYFGRLTAGGDASDYYQYEGMVSLFTPRKKASVFASSSRVGAGTQSLGDLTRYVEEDTQVIEDGTSGMQVSRVGGFGSERAGGSGIPSVVVAGAHYSNKWQQNKQKLLANYRLNQTDIEGWNTSRQTTTLPDGTGFTNWSSRNSDAWSLGQQANATFQTPVDSIHTLKVVIKGNIGSNKSYSQAVDSSRNLLGYMVNNSNQYENSEGDNRNFGSSLSYYHRLGKKRGSLTFVFQQEYGLKDNDRYAFAANKYYDPATGAFLNADTLDQLQRSHDLAQTYAGKISWAKRIGRTGGVNINYGYKSISSGSDYNVWEEGAQKYNQRIDSLSNNYQFNSGTHILGGSLSRTINSWLTTSANVKLFLTDFKQLDRDRHELRKRNFVNFAPELRLGIGKAASRVDLTYAGSTQQPTLEQLQPLRRSSNPLLVQLGNPDLKPSFSHTGGVSFTSFNMSNGRFMMVSAGTSYISNAITAETSVDAQNRQTTRYINLNSVPGFNLMSTYGKRLQEKHLSVNLGANLSTNGNYLIQNGEKVRNNNINYGANGGFTKDWEDVCSVELNSRFNFTEGRSSVKNYSTRRNFTHSHSIRGYAHLPFKLELNTDCDMSFQPKNEVFKESLNVFRWNAYVQRTFLRNDELFLRFAVDDILNNNTGYTRTVSGNMIAESNSLVLKRYCMLSLTWNFARSL</sequence>
<dbReference type="EMBL" id="CP119311">
    <property type="protein sequence ID" value="WEK33694.1"/>
    <property type="molecule type" value="Genomic_DNA"/>
</dbReference>
<dbReference type="Pfam" id="PF13620">
    <property type="entry name" value="CarboxypepD_reg"/>
    <property type="match status" value="1"/>
</dbReference>
<gene>
    <name evidence="3" type="ORF">P0Y53_14475</name>
</gene>
<feature type="signal peptide" evidence="1">
    <location>
        <begin position="1"/>
        <end position="20"/>
    </location>
</feature>
<dbReference type="InterPro" id="IPR041700">
    <property type="entry name" value="OMP_b-brl_3"/>
</dbReference>
<protein>
    <submittedName>
        <fullName evidence="3">Outer membrane beta-barrel protein</fullName>
    </submittedName>
</protein>
<dbReference type="Pfam" id="PF14905">
    <property type="entry name" value="OMP_b-brl_3"/>
    <property type="match status" value="1"/>
</dbReference>
<evidence type="ECO:0000313" key="3">
    <source>
        <dbReference type="EMBL" id="WEK33694.1"/>
    </source>
</evidence>
<organism evidence="3 4">
    <name type="scientific">Candidatus Pseudobacter hemicellulosilyticus</name>
    <dbReference type="NCBI Taxonomy" id="3121375"/>
    <lineage>
        <taxon>Bacteria</taxon>
        <taxon>Pseudomonadati</taxon>
        <taxon>Bacteroidota</taxon>
        <taxon>Chitinophagia</taxon>
        <taxon>Chitinophagales</taxon>
        <taxon>Chitinophagaceae</taxon>
        <taxon>Pseudobacter</taxon>
    </lineage>
</organism>
<accession>A0AAJ6BFH1</accession>
<evidence type="ECO:0000259" key="2">
    <source>
        <dbReference type="Pfam" id="PF14905"/>
    </source>
</evidence>
<proteinExistence type="predicted"/>
<keyword evidence="1" id="KW-0732">Signal</keyword>
<reference evidence="3" key="1">
    <citation type="submission" date="2023-03" db="EMBL/GenBank/DDBJ databases">
        <title>Andean soil-derived lignocellulolytic bacterial consortium as a source of novel taxa and putative plastic-active enzymes.</title>
        <authorList>
            <person name="Diaz-Garcia L."/>
            <person name="Chuvochina M."/>
            <person name="Feuerriegel G."/>
            <person name="Bunk B."/>
            <person name="Sproer C."/>
            <person name="Streit W.R."/>
            <person name="Rodriguez L.M."/>
            <person name="Overmann J."/>
            <person name="Jimenez D.J."/>
        </authorList>
    </citation>
    <scope>NUCLEOTIDE SEQUENCE</scope>
    <source>
        <strain evidence="3">MAG 7</strain>
    </source>
</reference>
<name>A0AAJ6BFH1_9BACT</name>
<evidence type="ECO:0000313" key="4">
    <source>
        <dbReference type="Proteomes" id="UP001220610"/>
    </source>
</evidence>
<feature type="chain" id="PRO_5042541456" evidence="1">
    <location>
        <begin position="21"/>
        <end position="918"/>
    </location>
</feature>
<dbReference type="InterPro" id="IPR013784">
    <property type="entry name" value="Carb-bd-like_fold"/>
</dbReference>
<dbReference type="GO" id="GO:0030246">
    <property type="term" value="F:carbohydrate binding"/>
    <property type="evidence" value="ECO:0007669"/>
    <property type="project" value="InterPro"/>
</dbReference>
<evidence type="ECO:0000256" key="1">
    <source>
        <dbReference type="SAM" id="SignalP"/>
    </source>
</evidence>
<dbReference type="Gene3D" id="2.60.40.1120">
    <property type="entry name" value="Carboxypeptidase-like, regulatory domain"/>
    <property type="match status" value="1"/>
</dbReference>
<dbReference type="Proteomes" id="UP001220610">
    <property type="component" value="Chromosome"/>
</dbReference>